<evidence type="ECO:0000313" key="3">
    <source>
        <dbReference type="EMBL" id="MFC4542147.1"/>
    </source>
</evidence>
<accession>A0ABD5PNH3</accession>
<dbReference type="Pfam" id="PF26456">
    <property type="entry name" value="DUF8135"/>
    <property type="match status" value="1"/>
</dbReference>
<dbReference type="AlphaFoldDB" id="A0ABD5PNH3"/>
<reference evidence="3 4" key="1">
    <citation type="journal article" date="2019" name="Int. J. Syst. Evol. Microbiol.">
        <title>The Global Catalogue of Microorganisms (GCM) 10K type strain sequencing project: providing services to taxonomists for standard genome sequencing and annotation.</title>
        <authorList>
            <consortium name="The Broad Institute Genomics Platform"/>
            <consortium name="The Broad Institute Genome Sequencing Center for Infectious Disease"/>
            <person name="Wu L."/>
            <person name="Ma J."/>
        </authorList>
    </citation>
    <scope>NUCLEOTIDE SEQUENCE [LARGE SCALE GENOMIC DNA]</scope>
    <source>
        <strain evidence="3 4">WLHS5</strain>
    </source>
</reference>
<keyword evidence="4" id="KW-1185">Reference proteome</keyword>
<dbReference type="EMBL" id="JBHSFA010000005">
    <property type="protein sequence ID" value="MFC4542147.1"/>
    <property type="molecule type" value="Genomic_DNA"/>
</dbReference>
<feature type="domain" description="DUF8135" evidence="2">
    <location>
        <begin position="112"/>
        <end position="161"/>
    </location>
</feature>
<comment type="caution">
    <text evidence="3">The sequence shown here is derived from an EMBL/GenBank/DDBJ whole genome shotgun (WGS) entry which is preliminary data.</text>
</comment>
<name>A0ABD5PNH3_9EURY</name>
<proteinExistence type="predicted"/>
<evidence type="ECO:0000256" key="1">
    <source>
        <dbReference type="SAM" id="MobiDB-lite"/>
    </source>
</evidence>
<protein>
    <recommendedName>
        <fullName evidence="2">DUF8135 domain-containing protein</fullName>
    </recommendedName>
</protein>
<sequence length="169" mass="18876">MTEPADDSTPSDAGPDRDGGTSIVRYDETDVRAPDEREGHTGEADRERDRSGPLGDLAAAIDAENERSGGDAFDELFEREDVAEIDSDRLWDRIESDGSAPDDLLGDDREIREIEKQSYCHQCEHFAAPPTVGCTREGTAILEMPTRETFRVADCPIVLEDEELERRYE</sequence>
<organism evidence="3 4">
    <name type="scientific">Halosolutus amylolyticus</name>
    <dbReference type="NCBI Taxonomy" id="2932267"/>
    <lineage>
        <taxon>Archaea</taxon>
        <taxon>Methanobacteriati</taxon>
        <taxon>Methanobacteriota</taxon>
        <taxon>Stenosarchaea group</taxon>
        <taxon>Halobacteria</taxon>
        <taxon>Halobacteriales</taxon>
        <taxon>Natrialbaceae</taxon>
        <taxon>Halosolutus</taxon>
    </lineage>
</organism>
<evidence type="ECO:0000259" key="2">
    <source>
        <dbReference type="Pfam" id="PF26456"/>
    </source>
</evidence>
<gene>
    <name evidence="3" type="ORF">ACFO5R_09425</name>
</gene>
<feature type="region of interest" description="Disordered" evidence="1">
    <location>
        <begin position="1"/>
        <end position="56"/>
    </location>
</feature>
<feature type="compositionally biased region" description="Basic and acidic residues" evidence="1">
    <location>
        <begin position="14"/>
        <end position="51"/>
    </location>
</feature>
<dbReference type="InterPro" id="IPR058448">
    <property type="entry name" value="DUF8135"/>
</dbReference>
<dbReference type="Proteomes" id="UP001595898">
    <property type="component" value="Unassembled WGS sequence"/>
</dbReference>
<dbReference type="RefSeq" id="WP_250141550.1">
    <property type="nucleotide sequence ID" value="NZ_JALIQP010000004.1"/>
</dbReference>
<evidence type="ECO:0000313" key="4">
    <source>
        <dbReference type="Proteomes" id="UP001595898"/>
    </source>
</evidence>